<sequence>MGNVVGIDLGTTNSVAAFKFAEVEVVTAEDNPPPERKLTRSAVALDRDYLIAGQGAYNQLRANPENVIVSIKRLMGRGIGDIEVREQRDRLSYKIDRATHGTDLSLSVWLGGKEYQPEDISAEILKKVAHNAQLFQRQQGQTSTISEAVITIPAYFNDKQRHATRSAAARAGLKVRELLPEPTAAAISYGFTPEESSEVKTILVYDFGGGTFDASLLVASGDRFIELGKAGDLWLGGDDIDRKMIEWAKERIAEQEGIEIDRAISQMPNFHRVRFLADLKIAVEWAKIALSSAPSAHIIPPTPFLNELGIPVPIDIEITQEQFEELIAPIVDRAIAICNDAVRYSEYTNDLIDVVLLVGGSCQIPLVQQKVKEAFGSEKVVVHPRPLYAVAEGAAIVAAGLTEKVETVSRDYYIKLADGLHKVVPRGEVLPFRTAQTFKTVANGQRLIRFEFFNRDDERDVMEPIGKMWLPLYSSYPQGTEVLVALELDEQMGDLQITAVLKNDPSVKVSSLFSRGGSDEQMNEEVDRAIQEINTRQLSTAEVEEASQQVVRVVQVTNQIIDPKTGREREDVRQQAQERLNVLKSALSEELNIARSLAYECDFLVQTYDFAHREADPCGIAPPQQERLKSCAAQLRDALHKNDLSAISIGIEEAKQEISILPDTVQRLRYCRAAIYRANHIQPVQGRILSDKTERFIAALRRNESAESERLWQELSPNVQYWLNQSLPTGAIDTDLML</sequence>
<dbReference type="Pfam" id="PF00012">
    <property type="entry name" value="HSP70"/>
    <property type="match status" value="1"/>
</dbReference>
<dbReference type="InterPro" id="IPR018181">
    <property type="entry name" value="Heat_shock_70_CS"/>
</dbReference>
<dbReference type="Gene3D" id="3.30.420.40">
    <property type="match status" value="2"/>
</dbReference>
<keyword evidence="2" id="KW-0597">Phosphoprotein</keyword>
<dbReference type="GO" id="GO:0005524">
    <property type="term" value="F:ATP binding"/>
    <property type="evidence" value="ECO:0007669"/>
    <property type="project" value="UniProtKB-KW"/>
</dbReference>
<name>A0A8J7J5A8_9CYAN</name>
<dbReference type="EMBL" id="JADEWZ010000033">
    <property type="protein sequence ID" value="MBE9117904.1"/>
    <property type="molecule type" value="Genomic_DNA"/>
</dbReference>
<evidence type="ECO:0000313" key="8">
    <source>
        <dbReference type="EMBL" id="MBE9117904.1"/>
    </source>
</evidence>
<evidence type="ECO:0000256" key="5">
    <source>
        <dbReference type="ARBA" id="ARBA00023016"/>
    </source>
</evidence>
<proteinExistence type="inferred from homology"/>
<accession>A0A8J7J5A8</accession>
<comment type="similarity">
    <text evidence="1 7">Belongs to the heat shock protein 70 family.</text>
</comment>
<dbReference type="PRINTS" id="PR00301">
    <property type="entry name" value="HEATSHOCK70"/>
</dbReference>
<dbReference type="GO" id="GO:0140662">
    <property type="term" value="F:ATP-dependent protein folding chaperone"/>
    <property type="evidence" value="ECO:0007669"/>
    <property type="project" value="InterPro"/>
</dbReference>
<dbReference type="Gene3D" id="3.90.640.10">
    <property type="entry name" value="Actin, Chain A, domain 4"/>
    <property type="match status" value="1"/>
</dbReference>
<dbReference type="SUPFAM" id="SSF53067">
    <property type="entry name" value="Actin-like ATPase domain"/>
    <property type="match status" value="2"/>
</dbReference>
<dbReference type="InterPro" id="IPR013126">
    <property type="entry name" value="Hsp_70_fam"/>
</dbReference>
<evidence type="ECO:0000313" key="9">
    <source>
        <dbReference type="Proteomes" id="UP000654482"/>
    </source>
</evidence>
<dbReference type="PANTHER" id="PTHR19375">
    <property type="entry name" value="HEAT SHOCK PROTEIN 70KDA"/>
    <property type="match status" value="1"/>
</dbReference>
<dbReference type="InterPro" id="IPR043129">
    <property type="entry name" value="ATPase_NBD"/>
</dbReference>
<dbReference type="CDD" id="cd24029">
    <property type="entry name" value="ASKHA_NBD_HSP70_DnaK_HscA_HscC"/>
    <property type="match status" value="1"/>
</dbReference>
<dbReference type="PROSITE" id="PS00297">
    <property type="entry name" value="HSP70_1"/>
    <property type="match status" value="1"/>
</dbReference>
<evidence type="ECO:0000256" key="7">
    <source>
        <dbReference type="RuleBase" id="RU003322"/>
    </source>
</evidence>
<evidence type="ECO:0000256" key="3">
    <source>
        <dbReference type="ARBA" id="ARBA00022741"/>
    </source>
</evidence>
<keyword evidence="3 7" id="KW-0547">Nucleotide-binding</keyword>
<dbReference type="FunFam" id="3.90.640.10:FF:000003">
    <property type="entry name" value="Molecular chaperone DnaK"/>
    <property type="match status" value="1"/>
</dbReference>
<keyword evidence="9" id="KW-1185">Reference proteome</keyword>
<evidence type="ECO:0000256" key="6">
    <source>
        <dbReference type="ARBA" id="ARBA00023186"/>
    </source>
</evidence>
<keyword evidence="4 7" id="KW-0067">ATP-binding</keyword>
<reference evidence="8" key="1">
    <citation type="submission" date="2020-10" db="EMBL/GenBank/DDBJ databases">
        <authorList>
            <person name="Castelo-Branco R."/>
            <person name="Eusebio N."/>
            <person name="Adriana R."/>
            <person name="Vieira A."/>
            <person name="Brugerolle De Fraissinette N."/>
            <person name="Rezende De Castro R."/>
            <person name="Schneider M.P."/>
            <person name="Vasconcelos V."/>
            <person name="Leao P.N."/>
        </authorList>
    </citation>
    <scope>NUCLEOTIDE SEQUENCE</scope>
    <source>
        <strain evidence="8">LEGE 07157</strain>
    </source>
</reference>
<comment type="caution">
    <text evidence="8">The sequence shown here is derived from an EMBL/GenBank/DDBJ whole genome shotgun (WGS) entry which is preliminary data.</text>
</comment>
<dbReference type="InterPro" id="IPR029047">
    <property type="entry name" value="HSP70_peptide-bd_sf"/>
</dbReference>
<dbReference type="Proteomes" id="UP000654482">
    <property type="component" value="Unassembled WGS sequence"/>
</dbReference>
<keyword evidence="5" id="KW-0346">Stress response</keyword>
<dbReference type="AlphaFoldDB" id="A0A8J7J5A8"/>
<evidence type="ECO:0000256" key="4">
    <source>
        <dbReference type="ARBA" id="ARBA00022840"/>
    </source>
</evidence>
<gene>
    <name evidence="8" type="ORF">IQ249_18565</name>
</gene>
<dbReference type="PROSITE" id="PS00329">
    <property type="entry name" value="HSP70_2"/>
    <property type="match status" value="1"/>
</dbReference>
<keyword evidence="6" id="KW-0143">Chaperone</keyword>
<dbReference type="Gene3D" id="2.60.34.10">
    <property type="entry name" value="Substrate Binding Domain Of DNAk, Chain A, domain 1"/>
    <property type="match status" value="1"/>
</dbReference>
<dbReference type="RefSeq" id="WP_194030992.1">
    <property type="nucleotide sequence ID" value="NZ_JADEWZ010000033.1"/>
</dbReference>
<evidence type="ECO:0000256" key="1">
    <source>
        <dbReference type="ARBA" id="ARBA00007381"/>
    </source>
</evidence>
<evidence type="ECO:0000256" key="2">
    <source>
        <dbReference type="ARBA" id="ARBA00022553"/>
    </source>
</evidence>
<dbReference type="SUPFAM" id="SSF100920">
    <property type="entry name" value="Heat shock protein 70kD (HSP70), peptide-binding domain"/>
    <property type="match status" value="1"/>
</dbReference>
<organism evidence="8 9">
    <name type="scientific">Lusitaniella coriacea LEGE 07157</name>
    <dbReference type="NCBI Taxonomy" id="945747"/>
    <lineage>
        <taxon>Bacteria</taxon>
        <taxon>Bacillati</taxon>
        <taxon>Cyanobacteriota</taxon>
        <taxon>Cyanophyceae</taxon>
        <taxon>Spirulinales</taxon>
        <taxon>Lusitaniellaceae</taxon>
        <taxon>Lusitaniella</taxon>
    </lineage>
</organism>
<protein>
    <submittedName>
        <fullName evidence="8">Hsp70 family protein</fullName>
    </submittedName>
</protein>